<dbReference type="CDD" id="cd00075">
    <property type="entry name" value="HATPase"/>
    <property type="match status" value="1"/>
</dbReference>
<keyword evidence="9" id="KW-1185">Reference proteome</keyword>
<keyword evidence="3" id="KW-0808">Transferase</keyword>
<dbReference type="Pfam" id="PF02518">
    <property type="entry name" value="HATPase_c"/>
    <property type="match status" value="1"/>
</dbReference>
<dbReference type="InterPro" id="IPR003594">
    <property type="entry name" value="HATPase_dom"/>
</dbReference>
<feature type="modified residue" description="4-aspartylphosphate" evidence="5">
    <location>
        <position position="305"/>
    </location>
</feature>
<dbReference type="InterPro" id="IPR005467">
    <property type="entry name" value="His_kinase_dom"/>
</dbReference>
<dbReference type="SUPFAM" id="SSF52172">
    <property type="entry name" value="CheY-like"/>
    <property type="match status" value="1"/>
</dbReference>
<dbReference type="PRINTS" id="PR00344">
    <property type="entry name" value="BCTRLSENSOR"/>
</dbReference>
<dbReference type="SUPFAM" id="SSF55874">
    <property type="entry name" value="ATPase domain of HSP90 chaperone/DNA topoisomerase II/histidine kinase"/>
    <property type="match status" value="1"/>
</dbReference>
<dbReference type="InterPro" id="IPR036890">
    <property type="entry name" value="HATPase_C_sf"/>
</dbReference>
<evidence type="ECO:0000256" key="5">
    <source>
        <dbReference type="PROSITE-ProRule" id="PRU00169"/>
    </source>
</evidence>
<dbReference type="EC" id="2.7.13.3" evidence="2"/>
<evidence type="ECO:0000313" key="8">
    <source>
        <dbReference type="EMBL" id="MZQ89227.1"/>
    </source>
</evidence>
<evidence type="ECO:0000256" key="4">
    <source>
        <dbReference type="ARBA" id="ARBA00022777"/>
    </source>
</evidence>
<dbReference type="InterPro" id="IPR036641">
    <property type="entry name" value="HPT_dom_sf"/>
</dbReference>
<dbReference type="RefSeq" id="WP_161345639.1">
    <property type="nucleotide sequence ID" value="NZ_BMGW01000005.1"/>
</dbReference>
<dbReference type="InterPro" id="IPR001789">
    <property type="entry name" value="Sig_transdc_resp-reg_receiver"/>
</dbReference>
<dbReference type="OrthoDB" id="7873557at2"/>
<reference evidence="8 9" key="1">
    <citation type="submission" date="2020-01" db="EMBL/GenBank/DDBJ databases">
        <title>Frigidibacter albus SP32T (=CGMCC 1.13995T).</title>
        <authorList>
            <person name="Liao X."/>
        </authorList>
    </citation>
    <scope>NUCLEOTIDE SEQUENCE [LARGE SCALE GENOMIC DNA]</scope>
    <source>
        <strain evidence="8 9">SP32</strain>
    </source>
</reference>
<evidence type="ECO:0000256" key="1">
    <source>
        <dbReference type="ARBA" id="ARBA00000085"/>
    </source>
</evidence>
<accession>A0A6L8VFU7</accession>
<evidence type="ECO:0000259" key="6">
    <source>
        <dbReference type="PROSITE" id="PS50109"/>
    </source>
</evidence>
<dbReference type="InterPro" id="IPR004358">
    <property type="entry name" value="Sig_transdc_His_kin-like_C"/>
</dbReference>
<dbReference type="EMBL" id="WWNR01000005">
    <property type="protein sequence ID" value="MZQ89227.1"/>
    <property type="molecule type" value="Genomic_DNA"/>
</dbReference>
<evidence type="ECO:0000259" key="7">
    <source>
        <dbReference type="PROSITE" id="PS50110"/>
    </source>
</evidence>
<dbReference type="SMART" id="SM00387">
    <property type="entry name" value="HATPase_c"/>
    <property type="match status" value="1"/>
</dbReference>
<dbReference type="InterPro" id="IPR011006">
    <property type="entry name" value="CheY-like_superfamily"/>
</dbReference>
<evidence type="ECO:0000256" key="2">
    <source>
        <dbReference type="ARBA" id="ARBA00012438"/>
    </source>
</evidence>
<keyword evidence="5" id="KW-0597">Phosphoprotein</keyword>
<dbReference type="Gene3D" id="1.20.120.160">
    <property type="entry name" value="HPT domain"/>
    <property type="match status" value="1"/>
</dbReference>
<evidence type="ECO:0000313" key="9">
    <source>
        <dbReference type="Proteomes" id="UP000477083"/>
    </source>
</evidence>
<comment type="caution">
    <text evidence="8">The sequence shown here is derived from an EMBL/GenBank/DDBJ whole genome shotgun (WGS) entry which is preliminary data.</text>
</comment>
<dbReference type="GO" id="GO:0000155">
    <property type="term" value="F:phosphorelay sensor kinase activity"/>
    <property type="evidence" value="ECO:0007669"/>
    <property type="project" value="TreeGrafter"/>
</dbReference>
<dbReference type="CDD" id="cd17546">
    <property type="entry name" value="REC_hyHK_CKI1_RcsC-like"/>
    <property type="match status" value="1"/>
</dbReference>
<dbReference type="PROSITE" id="PS50109">
    <property type="entry name" value="HIS_KIN"/>
    <property type="match status" value="1"/>
</dbReference>
<dbReference type="AlphaFoldDB" id="A0A6L8VFU7"/>
<feature type="domain" description="Histidine kinase" evidence="6">
    <location>
        <begin position="23"/>
        <end position="237"/>
    </location>
</feature>
<evidence type="ECO:0000256" key="3">
    <source>
        <dbReference type="ARBA" id="ARBA00022679"/>
    </source>
</evidence>
<comment type="catalytic activity">
    <reaction evidence="1">
        <text>ATP + protein L-histidine = ADP + protein N-phospho-L-histidine.</text>
        <dbReference type="EC" id="2.7.13.3"/>
    </reaction>
</comment>
<keyword evidence="4" id="KW-0418">Kinase</keyword>
<sequence length="508" mass="54470">MNQPAWSSVPPDTGKADPARLALLGHDLRAAVSDVLGGLRLIDHSEIDPATVLQLERVRAAGEVLARLLEESLAAMLGEEQIDGPQIANVQMSRFLYDIEVRWSGRAREKGLGFQIAVEPGVPTVLALDRIALERVLANILSNAIKYTDAGTVRMHVGLTEDRGLRLSVHDEGPGFSAEAMGRLFQFAGRPEGTDKPGHGLGLHISQDMANRLGGSVSVHNRPGGGADVAFELPAHAWRLAAPGVREDLPDLSRVKVLLAEDNITNQTIICHMLAAMGAEFEVAADGVEALHWLEREEFDLALIDIEMPRLSGIDVIRALRAAGGAQSRMPVLAVTAYVLRANRDAIYAAGADGILAKPLPGIETFGLAIAAALARAEAHSVIDAVPPEETVELNLARFEHLMEIAGPDNAGELLDRLHSDLRKTERGLVAALSDTDRAAIRSETHVLIALAGAVGAERLQALAETVNAAAHRREDAPMKTLAAETLAQIDRLIEFVRREIDRRGSSA</sequence>
<dbReference type="Gene3D" id="3.40.50.2300">
    <property type="match status" value="1"/>
</dbReference>
<dbReference type="SMART" id="SM00448">
    <property type="entry name" value="REC"/>
    <property type="match status" value="1"/>
</dbReference>
<dbReference type="PANTHER" id="PTHR43047">
    <property type="entry name" value="TWO-COMPONENT HISTIDINE PROTEIN KINASE"/>
    <property type="match status" value="1"/>
</dbReference>
<name>A0A6L8VFU7_9RHOB</name>
<protein>
    <recommendedName>
        <fullName evidence="2">histidine kinase</fullName>
        <ecNumber evidence="2">2.7.13.3</ecNumber>
    </recommendedName>
</protein>
<dbReference type="Proteomes" id="UP000477083">
    <property type="component" value="Unassembled WGS sequence"/>
</dbReference>
<dbReference type="GO" id="GO:0009927">
    <property type="term" value="F:histidine phosphotransfer kinase activity"/>
    <property type="evidence" value="ECO:0007669"/>
    <property type="project" value="TreeGrafter"/>
</dbReference>
<proteinExistence type="predicted"/>
<gene>
    <name evidence="8" type="ORF">GS660_08975</name>
</gene>
<feature type="domain" description="Response regulatory" evidence="7">
    <location>
        <begin position="256"/>
        <end position="373"/>
    </location>
</feature>
<dbReference type="PROSITE" id="PS50110">
    <property type="entry name" value="RESPONSE_REGULATORY"/>
    <property type="match status" value="1"/>
</dbReference>
<organism evidence="8 9">
    <name type="scientific">Frigidibacter albus</name>
    <dbReference type="NCBI Taxonomy" id="1465486"/>
    <lineage>
        <taxon>Bacteria</taxon>
        <taxon>Pseudomonadati</taxon>
        <taxon>Pseudomonadota</taxon>
        <taxon>Alphaproteobacteria</taxon>
        <taxon>Rhodobacterales</taxon>
        <taxon>Paracoccaceae</taxon>
        <taxon>Frigidibacter</taxon>
    </lineage>
</organism>
<dbReference type="PANTHER" id="PTHR43047:SF72">
    <property type="entry name" value="OSMOSENSING HISTIDINE PROTEIN KINASE SLN1"/>
    <property type="match status" value="1"/>
</dbReference>
<dbReference type="Pfam" id="PF00072">
    <property type="entry name" value="Response_reg"/>
    <property type="match status" value="1"/>
</dbReference>
<dbReference type="Gene3D" id="3.30.565.10">
    <property type="entry name" value="Histidine kinase-like ATPase, C-terminal domain"/>
    <property type="match status" value="1"/>
</dbReference>
<dbReference type="GO" id="GO:0005886">
    <property type="term" value="C:plasma membrane"/>
    <property type="evidence" value="ECO:0007669"/>
    <property type="project" value="TreeGrafter"/>
</dbReference>
<dbReference type="SUPFAM" id="SSF47226">
    <property type="entry name" value="Histidine-containing phosphotransfer domain, HPT domain"/>
    <property type="match status" value="1"/>
</dbReference>